<gene>
    <name evidence="2" type="ORF">EYM_02195</name>
</gene>
<accession>A0A0U3DXS1</accession>
<name>A0A0U3DXS1_9CREN</name>
<dbReference type="EMBL" id="CP006867">
    <property type="protein sequence ID" value="ALU12298.1"/>
    <property type="molecule type" value="Genomic_DNA"/>
</dbReference>
<dbReference type="AlphaFoldDB" id="A0A0U3DXS1"/>
<sequence>MGYDPLLVIVLSLITLMVVTSIMFKMNVVLSAGIGSVSAAVGGLGSYLICTILFPSTSPIICATIGSISSMWSSVLTLYLSASLQQQGIGLTMYIHG</sequence>
<evidence type="ECO:0000256" key="1">
    <source>
        <dbReference type="SAM" id="Phobius"/>
    </source>
</evidence>
<keyword evidence="1" id="KW-0812">Transmembrane</keyword>
<organism evidence="2 3">
    <name type="scientific">Ignicoccus islandicus DSM 13165</name>
    <dbReference type="NCBI Taxonomy" id="940295"/>
    <lineage>
        <taxon>Archaea</taxon>
        <taxon>Thermoproteota</taxon>
        <taxon>Thermoprotei</taxon>
        <taxon>Desulfurococcales</taxon>
        <taxon>Desulfurococcaceae</taxon>
        <taxon>Ignicoccus</taxon>
    </lineage>
</organism>
<keyword evidence="3" id="KW-1185">Reference proteome</keyword>
<reference evidence="2 3" key="1">
    <citation type="submission" date="2013-11" db="EMBL/GenBank/DDBJ databases">
        <title>Comparative genomics of Ignicoccus.</title>
        <authorList>
            <person name="Podar M."/>
        </authorList>
    </citation>
    <scope>NUCLEOTIDE SEQUENCE [LARGE SCALE GENOMIC DNA]</scope>
    <source>
        <strain evidence="2 3">DSM 13165</strain>
    </source>
</reference>
<evidence type="ECO:0000313" key="2">
    <source>
        <dbReference type="EMBL" id="ALU12298.1"/>
    </source>
</evidence>
<dbReference type="RefSeq" id="WP_075049464.1">
    <property type="nucleotide sequence ID" value="NZ_CP006867.1"/>
</dbReference>
<feature type="transmembrane region" description="Helical" evidence="1">
    <location>
        <begin position="6"/>
        <end position="24"/>
    </location>
</feature>
<keyword evidence="1" id="KW-1133">Transmembrane helix</keyword>
<dbReference type="KEGG" id="iis:EYM_02195"/>
<evidence type="ECO:0000313" key="3">
    <source>
        <dbReference type="Proteomes" id="UP000060778"/>
    </source>
</evidence>
<keyword evidence="1" id="KW-0472">Membrane</keyword>
<dbReference type="Proteomes" id="UP000060778">
    <property type="component" value="Chromosome"/>
</dbReference>
<dbReference type="STRING" id="940295.EYM_02195"/>
<dbReference type="GeneID" id="30679842"/>
<protein>
    <submittedName>
        <fullName evidence="2">Uncharacterized protein</fullName>
    </submittedName>
</protein>
<feature type="transmembrane region" description="Helical" evidence="1">
    <location>
        <begin position="31"/>
        <end position="54"/>
    </location>
</feature>
<feature type="transmembrane region" description="Helical" evidence="1">
    <location>
        <begin position="60"/>
        <end position="80"/>
    </location>
</feature>
<proteinExistence type="predicted"/>